<accession>A0A4Z0NM39</accession>
<evidence type="ECO:0000313" key="2">
    <source>
        <dbReference type="EMBL" id="TGD97629.1"/>
    </source>
</evidence>
<keyword evidence="3" id="KW-1185">Reference proteome</keyword>
<comment type="caution">
    <text evidence="2">The sequence shown here is derived from an EMBL/GenBank/DDBJ whole genome shotgun (WGS) entry which is preliminary data.</text>
</comment>
<name>A0A4Z0NM39_9HYPH</name>
<dbReference type="Proteomes" id="UP000297535">
    <property type="component" value="Unassembled WGS sequence"/>
</dbReference>
<protein>
    <submittedName>
        <fullName evidence="2">Uncharacterized protein</fullName>
    </submittedName>
</protein>
<sequence length="83" mass="8796">MFLVRFHRIRVVRARLSLPVAEWSTLSSPLWGGAGGGGGAEDTAELHAAPPPPLTPPHKGEGSARTCNVLAVARRKLGQFPNC</sequence>
<evidence type="ECO:0000256" key="1">
    <source>
        <dbReference type="SAM" id="MobiDB-lite"/>
    </source>
</evidence>
<dbReference type="AlphaFoldDB" id="A0A4Z0NM39"/>
<feature type="region of interest" description="Disordered" evidence="1">
    <location>
        <begin position="26"/>
        <end position="65"/>
    </location>
</feature>
<organism evidence="2 3">
    <name type="scientific">Methylobacterium nonmethylotrophicum</name>
    <dbReference type="NCBI Taxonomy" id="1141884"/>
    <lineage>
        <taxon>Bacteria</taxon>
        <taxon>Pseudomonadati</taxon>
        <taxon>Pseudomonadota</taxon>
        <taxon>Alphaproteobacteria</taxon>
        <taxon>Hyphomicrobiales</taxon>
        <taxon>Methylobacteriaceae</taxon>
        <taxon>Methylobacterium</taxon>
    </lineage>
</organism>
<proteinExistence type="predicted"/>
<reference evidence="2 3" key="1">
    <citation type="submission" date="2019-04" db="EMBL/GenBank/DDBJ databases">
        <authorList>
            <person name="Feng G."/>
            <person name="Zhu H."/>
        </authorList>
    </citation>
    <scope>NUCLEOTIDE SEQUENCE [LARGE SCALE GENOMIC DNA]</scope>
    <source>
        <strain evidence="2 3">6HR-1</strain>
    </source>
</reference>
<dbReference type="EMBL" id="SRLB01000013">
    <property type="protein sequence ID" value="TGD97629.1"/>
    <property type="molecule type" value="Genomic_DNA"/>
</dbReference>
<evidence type="ECO:0000313" key="3">
    <source>
        <dbReference type="Proteomes" id="UP000297535"/>
    </source>
</evidence>
<gene>
    <name evidence="2" type="ORF">EU555_18485</name>
</gene>